<feature type="transmembrane region" description="Helical" evidence="1">
    <location>
        <begin position="35"/>
        <end position="51"/>
    </location>
</feature>
<keyword evidence="1" id="KW-0812">Transmembrane</keyword>
<keyword evidence="1" id="KW-1133">Transmembrane helix</keyword>
<name>A0A8J7LUC4_9BACT</name>
<accession>A0A8J7LUC4</accession>
<evidence type="ECO:0000256" key="1">
    <source>
        <dbReference type="SAM" id="Phobius"/>
    </source>
</evidence>
<proteinExistence type="predicted"/>
<dbReference type="AlphaFoldDB" id="A0A8J7LUC4"/>
<gene>
    <name evidence="2" type="ORF">JFN93_07180</name>
</gene>
<comment type="caution">
    <text evidence="2">The sequence shown here is derived from an EMBL/GenBank/DDBJ whole genome shotgun (WGS) entry which is preliminary data.</text>
</comment>
<dbReference type="Proteomes" id="UP000636888">
    <property type="component" value="Unassembled WGS sequence"/>
</dbReference>
<reference evidence="2" key="1">
    <citation type="submission" date="2020-12" db="EMBL/GenBank/DDBJ databases">
        <title>Geomonas sp. Red875, isolated from river sediment.</title>
        <authorList>
            <person name="Xu Z."/>
            <person name="Zhang Z."/>
            <person name="Masuda Y."/>
            <person name="Itoh H."/>
            <person name="Senoo K."/>
        </authorList>
    </citation>
    <scope>NUCLEOTIDE SEQUENCE</scope>
    <source>
        <strain evidence="2">Red875</strain>
    </source>
</reference>
<sequence>MNLILMLPMMFCLASVLMALCYQLVEKCEKLSEQAVTVIFFCAGAIVLAFSL</sequence>
<evidence type="ECO:0000313" key="2">
    <source>
        <dbReference type="EMBL" id="MBJ6724484.1"/>
    </source>
</evidence>
<dbReference type="EMBL" id="JAEMHM010000005">
    <property type="protein sequence ID" value="MBJ6724484.1"/>
    <property type="molecule type" value="Genomic_DNA"/>
</dbReference>
<evidence type="ECO:0000313" key="3">
    <source>
        <dbReference type="Proteomes" id="UP000636888"/>
    </source>
</evidence>
<keyword evidence="1" id="KW-0472">Membrane</keyword>
<protein>
    <submittedName>
        <fullName evidence="2">Uncharacterized protein</fullName>
    </submittedName>
</protein>
<dbReference type="RefSeq" id="WP_199383332.1">
    <property type="nucleotide sequence ID" value="NZ_JAEMHM010000005.1"/>
</dbReference>
<keyword evidence="3" id="KW-1185">Reference proteome</keyword>
<organism evidence="2 3">
    <name type="scientific">Geomesophilobacter sediminis</name>
    <dbReference type="NCBI Taxonomy" id="2798584"/>
    <lineage>
        <taxon>Bacteria</taxon>
        <taxon>Pseudomonadati</taxon>
        <taxon>Thermodesulfobacteriota</taxon>
        <taxon>Desulfuromonadia</taxon>
        <taxon>Geobacterales</taxon>
        <taxon>Geobacteraceae</taxon>
        <taxon>Geomesophilobacter</taxon>
    </lineage>
</organism>